<feature type="transmembrane region" description="Helical" evidence="1">
    <location>
        <begin position="252"/>
        <end position="275"/>
    </location>
</feature>
<evidence type="ECO:0000256" key="1">
    <source>
        <dbReference type="SAM" id="Phobius"/>
    </source>
</evidence>
<sequence>MASMLSTVFSFMTPHTPPPDAPILIPAAALASGYRLTNALWTCSYVVLVYDYVLTLDDEISFIWTGGWTRARMLYLVDRYWPIVNLIPSIISLNLDSPPAKFCDFCYAWFTFSNLVTQFTTTLILILRLYAMFGSCKKLLIFLLSLQISLLTLQGTMTIFMTGGAKLMPLSHVSGCLPGHWVLRPWVYGMPAAVLDTTLFSLVTIKSLQYFLRQETRTPELFVVMLADSMLYFASVFAILVANLLMWQFGGATLFVALPQTLIVAHSIIGCRMLLNVRKTIYPWHGMPWRDEDTAVFSAVIRPLSFFRSAAHTLLPTSQNDAPQ</sequence>
<reference evidence="3 4" key="1">
    <citation type="submission" date="2021-08" db="EMBL/GenBank/DDBJ databases">
        <title>Draft Genome Sequence of Phanerochaete sordida strain YK-624.</title>
        <authorList>
            <person name="Mori T."/>
            <person name="Dohra H."/>
            <person name="Suzuki T."/>
            <person name="Kawagishi H."/>
            <person name="Hirai H."/>
        </authorList>
    </citation>
    <scope>NUCLEOTIDE SEQUENCE [LARGE SCALE GENOMIC DNA]</scope>
    <source>
        <strain evidence="3 4">YK-624</strain>
    </source>
</reference>
<dbReference type="Pfam" id="PF20151">
    <property type="entry name" value="DUF6533"/>
    <property type="match status" value="1"/>
</dbReference>
<evidence type="ECO:0000313" key="4">
    <source>
        <dbReference type="Proteomes" id="UP000703269"/>
    </source>
</evidence>
<accession>A0A9P3GQR5</accession>
<keyword evidence="1" id="KW-1133">Transmembrane helix</keyword>
<feature type="transmembrane region" description="Helical" evidence="1">
    <location>
        <begin position="221"/>
        <end position="246"/>
    </location>
</feature>
<organism evidence="3 4">
    <name type="scientific">Phanerochaete sordida</name>
    <dbReference type="NCBI Taxonomy" id="48140"/>
    <lineage>
        <taxon>Eukaryota</taxon>
        <taxon>Fungi</taxon>
        <taxon>Dikarya</taxon>
        <taxon>Basidiomycota</taxon>
        <taxon>Agaricomycotina</taxon>
        <taxon>Agaricomycetes</taxon>
        <taxon>Polyporales</taxon>
        <taxon>Phanerochaetaceae</taxon>
        <taxon>Phanerochaete</taxon>
    </lineage>
</organism>
<evidence type="ECO:0000313" key="3">
    <source>
        <dbReference type="EMBL" id="GJE97729.1"/>
    </source>
</evidence>
<keyword evidence="1" id="KW-0812">Transmembrane</keyword>
<dbReference type="EMBL" id="BPQB01000076">
    <property type="protein sequence ID" value="GJE97729.1"/>
    <property type="molecule type" value="Genomic_DNA"/>
</dbReference>
<gene>
    <name evidence="3" type="ORF">PsYK624_139500</name>
</gene>
<feature type="transmembrane region" description="Helical" evidence="1">
    <location>
        <begin position="139"/>
        <end position="165"/>
    </location>
</feature>
<dbReference type="InterPro" id="IPR045340">
    <property type="entry name" value="DUF6533"/>
</dbReference>
<dbReference type="AlphaFoldDB" id="A0A9P3GQR5"/>
<evidence type="ECO:0000259" key="2">
    <source>
        <dbReference type="Pfam" id="PF20151"/>
    </source>
</evidence>
<comment type="caution">
    <text evidence="3">The sequence shown here is derived from an EMBL/GenBank/DDBJ whole genome shotgun (WGS) entry which is preliminary data.</text>
</comment>
<protein>
    <recommendedName>
        <fullName evidence="2">DUF6533 domain-containing protein</fullName>
    </recommendedName>
</protein>
<feature type="transmembrane region" description="Helical" evidence="1">
    <location>
        <begin position="107"/>
        <end position="127"/>
    </location>
</feature>
<keyword evidence="1" id="KW-0472">Membrane</keyword>
<feature type="transmembrane region" description="Helical" evidence="1">
    <location>
        <begin position="185"/>
        <end position="209"/>
    </location>
</feature>
<dbReference type="Proteomes" id="UP000703269">
    <property type="component" value="Unassembled WGS sequence"/>
</dbReference>
<name>A0A9P3GQR5_9APHY</name>
<feature type="domain" description="DUF6533" evidence="2">
    <location>
        <begin position="43"/>
        <end position="84"/>
    </location>
</feature>
<proteinExistence type="predicted"/>
<dbReference type="OrthoDB" id="3256360at2759"/>
<keyword evidence="4" id="KW-1185">Reference proteome</keyword>